<dbReference type="KEGG" id="rsq:Rsph17025_4371"/>
<name>A4X0Q2_CERS5</name>
<dbReference type="NCBIfam" id="TIGR02781">
    <property type="entry name" value="VirB9"/>
    <property type="match status" value="1"/>
</dbReference>
<accession>A4X0Q2</accession>
<dbReference type="Pfam" id="PF03524">
    <property type="entry name" value="CagX"/>
    <property type="match status" value="1"/>
</dbReference>
<dbReference type="CDD" id="cd06911">
    <property type="entry name" value="VirB9_CagX_TrbG"/>
    <property type="match status" value="1"/>
</dbReference>
<evidence type="ECO:0000256" key="1">
    <source>
        <dbReference type="ARBA" id="ARBA00006135"/>
    </source>
</evidence>
<dbReference type="InterPro" id="IPR038161">
    <property type="entry name" value="VirB9/CagX/TrbG_C_sf"/>
</dbReference>
<comment type="similarity">
    <text evidence="1">Belongs to the TrbG/VirB9 family.</text>
</comment>
<keyword evidence="3" id="KW-0843">Virulence</keyword>
<evidence type="ECO:0000256" key="4">
    <source>
        <dbReference type="SAM" id="Coils"/>
    </source>
</evidence>
<dbReference type="HOGENOM" id="CLU_058585_3_0_5"/>
<reference evidence="6" key="1">
    <citation type="submission" date="2007-04" db="EMBL/GenBank/DDBJ databases">
        <title>Complete sequence of plasmid pRSPA04 of Rhodobacter sphaeroides ATCC 17025.</title>
        <authorList>
            <consortium name="US DOE Joint Genome Institute"/>
            <person name="Copeland A."/>
            <person name="Lucas S."/>
            <person name="Lapidus A."/>
            <person name="Barry K."/>
            <person name="Detter J.C."/>
            <person name="Glavina del Rio T."/>
            <person name="Hammon N."/>
            <person name="Israni S."/>
            <person name="Dalin E."/>
            <person name="Tice H."/>
            <person name="Pitluck S."/>
            <person name="Chertkov O."/>
            <person name="Brettin T."/>
            <person name="Bruce D."/>
            <person name="Han C."/>
            <person name="Schmutz J."/>
            <person name="Larimer F."/>
            <person name="Land M."/>
            <person name="Hauser L."/>
            <person name="Kyrpides N."/>
            <person name="Kim E."/>
            <person name="Richardson P."/>
            <person name="Mackenzie C."/>
            <person name="Choudhary M."/>
            <person name="Donohue T.J."/>
            <person name="Kaplan S."/>
        </authorList>
    </citation>
    <scope>NUCLEOTIDE SEQUENCE [LARGE SCALE GENOMIC DNA]</scope>
    <source>
        <strain evidence="6">ATCC 17025</strain>
        <plasmid evidence="6">pRSPA04</plasmid>
    </source>
</reference>
<evidence type="ECO:0000256" key="5">
    <source>
        <dbReference type="SAM" id="SignalP"/>
    </source>
</evidence>
<dbReference type="InterPro" id="IPR033645">
    <property type="entry name" value="VirB9/CagX/TrbG_C"/>
</dbReference>
<feature type="coiled-coil region" evidence="4">
    <location>
        <begin position="140"/>
        <end position="167"/>
    </location>
</feature>
<keyword evidence="4" id="KW-0175">Coiled coil</keyword>
<dbReference type="BioCyc" id="RSPH349102:G1G8M-4512-MONOMER"/>
<evidence type="ECO:0000256" key="3">
    <source>
        <dbReference type="ARBA" id="ARBA00023026"/>
    </source>
</evidence>
<sequence length="283" mass="31108" precursor="true">MMLKAGLLACLLAATAGPALALDVPKPSNSDSRVRSVAYNEWDVVRVVGTIRTSVQIVFGQSEEVVDVAGGDTVSWEVVPRGNILYLKPREKNPPTNLQVATMRPDGTTRTYSFELIVREGEIMANSRDVYFQIRFAYPRDEATARREAAAEQKARAREEAAKARLAHSVATAGEKNWMYLAAGATDLQPTEAYDNGEQTVLTFARRTRLPAVYLVDRNGEERLANTTVRRNQVIVHDVAPEIRLRLGKEVTAIYNVGPTYDRGGNTGTGTTSRTVNREIIGG</sequence>
<dbReference type="AlphaFoldDB" id="A4X0Q2"/>
<dbReference type="EMBL" id="CP000665">
    <property type="protein sequence ID" value="ABP73216.1"/>
    <property type="molecule type" value="Genomic_DNA"/>
</dbReference>
<keyword evidence="2 5" id="KW-0732">Signal</keyword>
<gene>
    <name evidence="6" type="ordered locus">Rsph17025_4371</name>
</gene>
<organism evidence="6">
    <name type="scientific">Cereibacter sphaeroides (strain ATCC 17025 / ATH 2.4.3)</name>
    <name type="common">Rhodobacter sphaeroides</name>
    <dbReference type="NCBI Taxonomy" id="349102"/>
    <lineage>
        <taxon>Bacteria</taxon>
        <taxon>Pseudomonadati</taxon>
        <taxon>Pseudomonadota</taxon>
        <taxon>Alphaproteobacteria</taxon>
        <taxon>Rhodobacterales</taxon>
        <taxon>Paracoccaceae</taxon>
        <taxon>Cereibacter</taxon>
    </lineage>
</organism>
<feature type="chain" id="PRO_5002676292" evidence="5">
    <location>
        <begin position="22"/>
        <end position="283"/>
    </location>
</feature>
<proteinExistence type="inferred from homology"/>
<keyword evidence="6" id="KW-0614">Plasmid</keyword>
<protein>
    <submittedName>
        <fullName evidence="6">Conjugal transfer protein TrbG/VirB9/CagX</fullName>
    </submittedName>
</protein>
<dbReference type="InterPro" id="IPR014148">
    <property type="entry name" value="VirB9"/>
</dbReference>
<dbReference type="InterPro" id="IPR010258">
    <property type="entry name" value="Conjugal_tfr_TrbG/VirB9/CagX"/>
</dbReference>
<evidence type="ECO:0000256" key="2">
    <source>
        <dbReference type="ARBA" id="ARBA00022729"/>
    </source>
</evidence>
<feature type="signal peptide" evidence="5">
    <location>
        <begin position="1"/>
        <end position="21"/>
    </location>
</feature>
<geneLocation type="plasmid" evidence="6">
    <name>pRSPA04</name>
</geneLocation>
<dbReference type="Gene3D" id="2.60.40.2500">
    <property type="match status" value="1"/>
</dbReference>
<evidence type="ECO:0000313" key="6">
    <source>
        <dbReference type="EMBL" id="ABP73216.1"/>
    </source>
</evidence>